<proteinExistence type="predicted"/>
<protein>
    <recommendedName>
        <fullName evidence="1">DUF5641 domain-containing protein</fullName>
    </recommendedName>
</protein>
<dbReference type="GO" id="GO:0003676">
    <property type="term" value="F:nucleic acid binding"/>
    <property type="evidence" value="ECO:0007669"/>
    <property type="project" value="InterPro"/>
</dbReference>
<evidence type="ECO:0000259" key="1">
    <source>
        <dbReference type="Pfam" id="PF18701"/>
    </source>
</evidence>
<dbReference type="InterPro" id="IPR040676">
    <property type="entry name" value="DUF5641"/>
</dbReference>
<reference evidence="2" key="2">
    <citation type="submission" date="2015-02" db="UniProtKB">
        <authorList>
            <consortium name="EnsemblMetazoa"/>
        </authorList>
    </citation>
    <scope>IDENTIFICATION</scope>
</reference>
<dbReference type="InterPro" id="IPR036397">
    <property type="entry name" value="RNaseH_sf"/>
</dbReference>
<dbReference type="AlphaFoldDB" id="T1IKR8"/>
<accession>T1IKR8</accession>
<evidence type="ECO:0000313" key="3">
    <source>
        <dbReference type="Proteomes" id="UP000014500"/>
    </source>
</evidence>
<dbReference type="EnsemblMetazoa" id="SMAR001522-RA">
    <property type="protein sequence ID" value="SMAR001522-PA"/>
    <property type="gene ID" value="SMAR001522"/>
</dbReference>
<dbReference type="eggNOG" id="KOG0017">
    <property type="taxonomic scope" value="Eukaryota"/>
</dbReference>
<name>T1IKR8_STRMM</name>
<sequence length="362" mass="42727">DEIESLERKEKIPNSSKIKKYDPFLDKQGFLRVGGRLKQSLLSEEEKHPKFLHPLSGVTKLLIMKTHQKLLHEESTEVMFTLREKYWILKGRRAIRSRSEDLLPSIAILERYSVIMRKPFQKGSRELTAWGYLLASKGIQKVLTNRKIEWSFIAPLSPWWGGRLERMVRSTWEYEEFDTLCKEINAVINSRPLSYVVESETNQLVLTPEHFLTGGLPKYLLRKPAEKIKNKDLIRIERQRKRNLIEFWKYWKKAYLMQLRNFHETRGNQEESGVREGRVVLVEKVTSNPYFWPLARVVRVFPSIDGIIRSAEVRLSDGTILVRPVKWLRILEAEEPTYNKITYLKVSDNLRKLIEPRSSKVH</sequence>
<dbReference type="PANTHER" id="PTHR47331">
    <property type="entry name" value="PHD-TYPE DOMAIN-CONTAINING PROTEIN"/>
    <property type="match status" value="1"/>
</dbReference>
<organism evidence="2 3">
    <name type="scientific">Strigamia maritima</name>
    <name type="common">European centipede</name>
    <name type="synonym">Geophilus maritimus</name>
    <dbReference type="NCBI Taxonomy" id="126957"/>
    <lineage>
        <taxon>Eukaryota</taxon>
        <taxon>Metazoa</taxon>
        <taxon>Ecdysozoa</taxon>
        <taxon>Arthropoda</taxon>
        <taxon>Myriapoda</taxon>
        <taxon>Chilopoda</taxon>
        <taxon>Pleurostigmophora</taxon>
        <taxon>Geophilomorpha</taxon>
        <taxon>Linotaeniidae</taxon>
        <taxon>Strigamia</taxon>
    </lineage>
</organism>
<dbReference type="EMBL" id="AFFK01015681">
    <property type="status" value="NOT_ANNOTATED_CDS"/>
    <property type="molecule type" value="Genomic_DNA"/>
</dbReference>
<reference evidence="3" key="1">
    <citation type="submission" date="2011-05" db="EMBL/GenBank/DDBJ databases">
        <authorList>
            <person name="Richards S.R."/>
            <person name="Qu J."/>
            <person name="Jiang H."/>
            <person name="Jhangiani S.N."/>
            <person name="Agravi P."/>
            <person name="Goodspeed R."/>
            <person name="Gross S."/>
            <person name="Mandapat C."/>
            <person name="Jackson L."/>
            <person name="Mathew T."/>
            <person name="Pu L."/>
            <person name="Thornton R."/>
            <person name="Saada N."/>
            <person name="Wilczek-Boney K.B."/>
            <person name="Lee S."/>
            <person name="Kovar C."/>
            <person name="Wu Y."/>
            <person name="Scherer S.E."/>
            <person name="Worley K.C."/>
            <person name="Muzny D.M."/>
            <person name="Gibbs R."/>
        </authorList>
    </citation>
    <scope>NUCLEOTIDE SEQUENCE</scope>
    <source>
        <strain evidence="3">Brora</strain>
    </source>
</reference>
<dbReference type="STRING" id="126957.T1IKR8"/>
<dbReference type="Pfam" id="PF18701">
    <property type="entry name" value="DUF5641"/>
    <property type="match status" value="1"/>
</dbReference>
<dbReference type="OMA" id="CISCHRF"/>
<dbReference type="HOGENOM" id="CLU_000526_8_1_1"/>
<keyword evidence="3" id="KW-1185">Reference proteome</keyword>
<dbReference type="PANTHER" id="PTHR47331:SF2">
    <property type="match status" value="1"/>
</dbReference>
<dbReference type="Gene3D" id="3.30.420.10">
    <property type="entry name" value="Ribonuclease H-like superfamily/Ribonuclease H"/>
    <property type="match status" value="1"/>
</dbReference>
<dbReference type="PhylomeDB" id="T1IKR8"/>
<evidence type="ECO:0000313" key="2">
    <source>
        <dbReference type="EnsemblMetazoa" id="SMAR001522-PA"/>
    </source>
</evidence>
<dbReference type="Proteomes" id="UP000014500">
    <property type="component" value="Unassembled WGS sequence"/>
</dbReference>
<feature type="domain" description="DUF5641" evidence="1">
    <location>
        <begin position="245"/>
        <end position="330"/>
    </location>
</feature>